<reference evidence="3 4" key="1">
    <citation type="submission" date="2020-02" db="EMBL/GenBank/DDBJ databases">
        <title>Pseudoroseicyclus tamarix, sp. nov., isolated from offshore sediment of a Tamarix chinensis forest.</title>
        <authorList>
            <person name="Gai Y."/>
        </authorList>
    </citation>
    <scope>NUCLEOTIDE SEQUENCE [LARGE SCALE GENOMIC DNA]</scope>
    <source>
        <strain evidence="3 4">CLL3-39</strain>
    </source>
</reference>
<keyword evidence="1" id="KW-0238">DNA-binding</keyword>
<dbReference type="PANTHER" id="PTHR46797">
    <property type="entry name" value="HTH-TYPE TRANSCRIPTIONAL REGULATOR"/>
    <property type="match status" value="1"/>
</dbReference>
<dbReference type="GO" id="GO:0005829">
    <property type="term" value="C:cytosol"/>
    <property type="evidence" value="ECO:0007669"/>
    <property type="project" value="TreeGrafter"/>
</dbReference>
<proteinExistence type="predicted"/>
<protein>
    <submittedName>
        <fullName evidence="3">Helix-turn-helix transcriptional regulator</fullName>
    </submittedName>
</protein>
<dbReference type="SUPFAM" id="SSF47413">
    <property type="entry name" value="lambda repressor-like DNA-binding domains"/>
    <property type="match status" value="1"/>
</dbReference>
<dbReference type="InterPro" id="IPR050807">
    <property type="entry name" value="TransReg_Diox_bact_type"/>
</dbReference>
<dbReference type="Gene3D" id="1.10.260.40">
    <property type="entry name" value="lambda repressor-like DNA-binding domains"/>
    <property type="match status" value="1"/>
</dbReference>
<evidence type="ECO:0000256" key="1">
    <source>
        <dbReference type="ARBA" id="ARBA00023125"/>
    </source>
</evidence>
<dbReference type="PANTHER" id="PTHR46797:SF1">
    <property type="entry name" value="METHYLPHOSPHONATE SYNTHASE"/>
    <property type="match status" value="1"/>
</dbReference>
<dbReference type="CDD" id="cd00093">
    <property type="entry name" value="HTH_XRE"/>
    <property type="match status" value="1"/>
</dbReference>
<dbReference type="GO" id="GO:0003700">
    <property type="term" value="F:DNA-binding transcription factor activity"/>
    <property type="evidence" value="ECO:0007669"/>
    <property type="project" value="TreeGrafter"/>
</dbReference>
<dbReference type="InterPro" id="IPR001387">
    <property type="entry name" value="Cro/C1-type_HTH"/>
</dbReference>
<dbReference type="Proteomes" id="UP000474757">
    <property type="component" value="Unassembled WGS sequence"/>
</dbReference>
<dbReference type="RefSeq" id="WP_163895424.1">
    <property type="nucleotide sequence ID" value="NZ_JAAFYS010000004.1"/>
</dbReference>
<name>A0A6B2JWE5_9RHOB</name>
<feature type="domain" description="HTH cro/C1-type" evidence="2">
    <location>
        <begin position="11"/>
        <end position="61"/>
    </location>
</feature>
<dbReference type="SMART" id="SM00530">
    <property type="entry name" value="HTH_XRE"/>
    <property type="match status" value="1"/>
</dbReference>
<dbReference type="EMBL" id="JAAGAB010000004">
    <property type="protein sequence ID" value="NDV02440.1"/>
    <property type="molecule type" value="Genomic_DNA"/>
</dbReference>
<organism evidence="3 4">
    <name type="scientific">Pseudoroseicyclus tamaricis</name>
    <dbReference type="NCBI Taxonomy" id="2705421"/>
    <lineage>
        <taxon>Bacteria</taxon>
        <taxon>Pseudomonadati</taxon>
        <taxon>Pseudomonadota</taxon>
        <taxon>Alphaproteobacteria</taxon>
        <taxon>Rhodobacterales</taxon>
        <taxon>Paracoccaceae</taxon>
        <taxon>Pseudoroseicyclus</taxon>
    </lineage>
</organism>
<dbReference type="InterPro" id="IPR010982">
    <property type="entry name" value="Lambda_DNA-bd_dom_sf"/>
</dbReference>
<gene>
    <name evidence="3" type="ORF">GZA08_15825</name>
</gene>
<dbReference type="Pfam" id="PF01381">
    <property type="entry name" value="HTH_3"/>
    <property type="match status" value="1"/>
</dbReference>
<evidence type="ECO:0000259" key="2">
    <source>
        <dbReference type="PROSITE" id="PS50943"/>
    </source>
</evidence>
<dbReference type="GO" id="GO:0003677">
    <property type="term" value="F:DNA binding"/>
    <property type="evidence" value="ECO:0007669"/>
    <property type="project" value="UniProtKB-KW"/>
</dbReference>
<dbReference type="PROSITE" id="PS50943">
    <property type="entry name" value="HTH_CROC1"/>
    <property type="match status" value="1"/>
</dbReference>
<evidence type="ECO:0000313" key="4">
    <source>
        <dbReference type="Proteomes" id="UP000474757"/>
    </source>
</evidence>
<comment type="caution">
    <text evidence="3">The sequence shown here is derived from an EMBL/GenBank/DDBJ whole genome shotgun (WGS) entry which is preliminary data.</text>
</comment>
<dbReference type="AlphaFoldDB" id="A0A6B2JWE5"/>
<sequence>MDVGTAICRKRHEKGLSQVSLAQMSGLSRNYVSLIESNKKKPSLQALSAIAEALETKEADLMGEDPSIVRIRQRILDKYGPANEILEILKEVY</sequence>
<evidence type="ECO:0000313" key="3">
    <source>
        <dbReference type="EMBL" id="NDV02440.1"/>
    </source>
</evidence>
<keyword evidence="4" id="KW-1185">Reference proteome</keyword>
<accession>A0A6B2JWE5</accession>